<sequence length="224" mass="26479">MFIKYILIDRIKGVRYMPKETFFNLVNEKKERVIEAAIDEFALRPYHQARITAIADNASIAKGSFYQYFEDKKDLFKYIIELSVNKKLKYINLDMIKNKDKYSFFQLLREVYLSGFRFAKRHPKLLAVASKLANNKELYREIFGEYKDKSLEFFLELLEQGIVEGAIDSKIDPVFVAKMLTNISYTLSDFIYEDGEIDLNNIDESMEIIDKMLYFIENGLKKRD</sequence>
<dbReference type="InterPro" id="IPR050624">
    <property type="entry name" value="HTH-type_Tx_Regulator"/>
</dbReference>
<evidence type="ECO:0000256" key="2">
    <source>
        <dbReference type="PROSITE-ProRule" id="PRU00335"/>
    </source>
</evidence>
<feature type="domain" description="HTH tetR-type" evidence="3">
    <location>
        <begin position="27"/>
        <end position="87"/>
    </location>
</feature>
<dbReference type="GO" id="GO:0003677">
    <property type="term" value="F:DNA binding"/>
    <property type="evidence" value="ECO:0007669"/>
    <property type="project" value="UniProtKB-UniRule"/>
</dbReference>
<evidence type="ECO:0000313" key="5">
    <source>
        <dbReference type="Proteomes" id="UP000665020"/>
    </source>
</evidence>
<reference evidence="4" key="1">
    <citation type="submission" date="2019-12" db="EMBL/GenBank/DDBJ databases">
        <authorList>
            <person name="zhang j."/>
            <person name="sun C.M."/>
        </authorList>
    </citation>
    <scope>NUCLEOTIDE SEQUENCE</scope>
    <source>
        <strain evidence="4">NS-1</strain>
    </source>
</reference>
<gene>
    <name evidence="4" type="ORF">GM661_08835</name>
</gene>
<dbReference type="PROSITE" id="PS50977">
    <property type="entry name" value="HTH_TETR_2"/>
    <property type="match status" value="1"/>
</dbReference>
<dbReference type="Pfam" id="PF00440">
    <property type="entry name" value="TetR_N"/>
    <property type="match status" value="1"/>
</dbReference>
<evidence type="ECO:0000256" key="1">
    <source>
        <dbReference type="ARBA" id="ARBA00023125"/>
    </source>
</evidence>
<name>A0A8A7KJN2_9FIRM</name>
<dbReference type="AlphaFoldDB" id="A0A8A7KJN2"/>
<evidence type="ECO:0000259" key="3">
    <source>
        <dbReference type="PROSITE" id="PS50977"/>
    </source>
</evidence>
<dbReference type="PANTHER" id="PTHR43479:SF11">
    <property type="entry name" value="ACREF_ENVCD OPERON REPRESSOR-RELATED"/>
    <property type="match status" value="1"/>
</dbReference>
<proteinExistence type="predicted"/>
<dbReference type="SUPFAM" id="SSF48498">
    <property type="entry name" value="Tetracyclin repressor-like, C-terminal domain"/>
    <property type="match status" value="1"/>
</dbReference>
<dbReference type="InterPro" id="IPR001647">
    <property type="entry name" value="HTH_TetR"/>
</dbReference>
<evidence type="ECO:0000313" key="4">
    <source>
        <dbReference type="EMBL" id="QTL98072.1"/>
    </source>
</evidence>
<protein>
    <submittedName>
        <fullName evidence="4">TetR family transcriptional regulator</fullName>
    </submittedName>
</protein>
<dbReference type="Proteomes" id="UP000665020">
    <property type="component" value="Chromosome"/>
</dbReference>
<dbReference type="Gene3D" id="1.10.357.10">
    <property type="entry name" value="Tetracycline Repressor, domain 2"/>
    <property type="match status" value="1"/>
</dbReference>
<dbReference type="EMBL" id="CP046640">
    <property type="protein sequence ID" value="QTL98072.1"/>
    <property type="molecule type" value="Genomic_DNA"/>
</dbReference>
<dbReference type="InterPro" id="IPR009057">
    <property type="entry name" value="Homeodomain-like_sf"/>
</dbReference>
<dbReference type="SUPFAM" id="SSF46689">
    <property type="entry name" value="Homeodomain-like"/>
    <property type="match status" value="1"/>
</dbReference>
<organism evidence="4 5">
    <name type="scientific">Iocasia fonsfrigidae</name>
    <dbReference type="NCBI Taxonomy" id="2682810"/>
    <lineage>
        <taxon>Bacteria</taxon>
        <taxon>Bacillati</taxon>
        <taxon>Bacillota</taxon>
        <taxon>Clostridia</taxon>
        <taxon>Halanaerobiales</taxon>
        <taxon>Halanaerobiaceae</taxon>
        <taxon>Iocasia</taxon>
    </lineage>
</organism>
<dbReference type="PANTHER" id="PTHR43479">
    <property type="entry name" value="ACREF/ENVCD OPERON REPRESSOR-RELATED"/>
    <property type="match status" value="1"/>
</dbReference>
<keyword evidence="5" id="KW-1185">Reference proteome</keyword>
<accession>A0A8A7KJN2</accession>
<keyword evidence="1 2" id="KW-0238">DNA-binding</keyword>
<dbReference type="InterPro" id="IPR036271">
    <property type="entry name" value="Tet_transcr_reg_TetR-rel_C_sf"/>
</dbReference>
<feature type="DNA-binding region" description="H-T-H motif" evidence="2">
    <location>
        <begin position="50"/>
        <end position="69"/>
    </location>
</feature>
<dbReference type="KEGG" id="ifn:GM661_08835"/>
<dbReference type="PRINTS" id="PR00455">
    <property type="entry name" value="HTHTETR"/>
</dbReference>